<comment type="catalytic activity">
    <reaction evidence="5 6">
        <text>carbamoyl phosphate + L-ornithine = L-citrulline + phosphate + H(+)</text>
        <dbReference type="Rhea" id="RHEA:19513"/>
        <dbReference type="ChEBI" id="CHEBI:15378"/>
        <dbReference type="ChEBI" id="CHEBI:43474"/>
        <dbReference type="ChEBI" id="CHEBI:46911"/>
        <dbReference type="ChEBI" id="CHEBI:57743"/>
        <dbReference type="ChEBI" id="CHEBI:58228"/>
        <dbReference type="EC" id="2.1.3.3"/>
    </reaction>
</comment>
<feature type="binding site" evidence="6">
    <location>
        <begin position="269"/>
        <end position="270"/>
    </location>
    <ligand>
        <name>carbamoyl phosphate</name>
        <dbReference type="ChEBI" id="CHEBI:58228"/>
    </ligand>
</feature>
<evidence type="ECO:0000256" key="5">
    <source>
        <dbReference type="ARBA" id="ARBA00048772"/>
    </source>
</evidence>
<name>A0A9X2HYQ5_9GAMM</name>
<dbReference type="SUPFAM" id="SSF53671">
    <property type="entry name" value="Aspartate/ornithine carbamoyltransferase"/>
    <property type="match status" value="1"/>
</dbReference>
<dbReference type="PANTHER" id="PTHR45753">
    <property type="entry name" value="ORNITHINE CARBAMOYLTRANSFERASE, MITOCHONDRIAL"/>
    <property type="match status" value="1"/>
</dbReference>
<keyword evidence="4 6" id="KW-0808">Transferase</keyword>
<comment type="subcellular location">
    <subcellularLocation>
        <location evidence="6">Cytoplasm</location>
    </subcellularLocation>
</comment>
<evidence type="ECO:0000313" key="9">
    <source>
        <dbReference type="EMBL" id="MCP8898936.1"/>
    </source>
</evidence>
<dbReference type="RefSeq" id="WP_253967706.1">
    <property type="nucleotide sequence ID" value="NZ_JAMFTH010000001.1"/>
</dbReference>
<dbReference type="NCBIfam" id="TIGR00658">
    <property type="entry name" value="orni_carb_tr"/>
    <property type="match status" value="1"/>
</dbReference>
<dbReference type="InterPro" id="IPR006132">
    <property type="entry name" value="Asp/Orn_carbamoyltranf_P-bd"/>
</dbReference>
<dbReference type="GO" id="GO:0042450">
    <property type="term" value="P:L-arginine biosynthetic process via ornithine"/>
    <property type="evidence" value="ECO:0007669"/>
    <property type="project" value="UniProtKB-UniRule"/>
</dbReference>
<feature type="binding site" evidence="6">
    <location>
        <position position="172"/>
    </location>
    <ligand>
        <name>L-ornithine</name>
        <dbReference type="ChEBI" id="CHEBI:46911"/>
    </ligand>
</feature>
<dbReference type="GO" id="GO:0004585">
    <property type="term" value="F:ornithine carbamoyltransferase activity"/>
    <property type="evidence" value="ECO:0007669"/>
    <property type="project" value="UniProtKB-UniRule"/>
</dbReference>
<evidence type="ECO:0000259" key="7">
    <source>
        <dbReference type="Pfam" id="PF00185"/>
    </source>
</evidence>
<sequence>MVAVSAPQNTGHVRHFLTLNDLSKDELNSIIDRAIEMKKELHEGRSQPLLERKVMGMIFEKSSTRTRVSFETGMAQLGGHALFLSPRDTQLGRGEPIEDSARVLSRMVDIVMIRTFGHDKIERFAEYSQVPVINALTDDYHPCQLLADIQTFVELRGSMEGKIVAWVGDGNNMCNSYINAAALCGFELRIACPKGFEPAEHLLQANRDCVTLCATPQEAVAGAHLVVTDTWASMGQEEEKNERERAFADYQVNAELMSHAAADALFMHCLPAYRGKEVSAELLDAPDSAVWQEAENRLHAQKALVEFLLTQ</sequence>
<dbReference type="AlphaFoldDB" id="A0A9X2HYQ5"/>
<evidence type="ECO:0000256" key="1">
    <source>
        <dbReference type="ARBA" id="ARBA00004975"/>
    </source>
</evidence>
<dbReference type="InterPro" id="IPR036901">
    <property type="entry name" value="Asp/Orn_carbamoylTrfase_sf"/>
</dbReference>
<dbReference type="PANTHER" id="PTHR45753:SF3">
    <property type="entry name" value="ORNITHINE TRANSCARBAMYLASE, MITOCHONDRIAL"/>
    <property type="match status" value="1"/>
</dbReference>
<accession>A0A9X2HYQ5</accession>
<evidence type="ECO:0000313" key="10">
    <source>
        <dbReference type="Proteomes" id="UP001139319"/>
    </source>
</evidence>
<organism evidence="9 10">
    <name type="scientific">Gilvimarinus xylanilyticus</name>
    <dbReference type="NCBI Taxonomy" id="2944139"/>
    <lineage>
        <taxon>Bacteria</taxon>
        <taxon>Pseudomonadati</taxon>
        <taxon>Pseudomonadota</taxon>
        <taxon>Gammaproteobacteria</taxon>
        <taxon>Cellvibrionales</taxon>
        <taxon>Cellvibrionaceae</taxon>
        <taxon>Gilvimarinus</taxon>
    </lineage>
</organism>
<evidence type="ECO:0000256" key="3">
    <source>
        <dbReference type="ARBA" id="ARBA00013007"/>
    </source>
</evidence>
<dbReference type="InterPro" id="IPR006131">
    <property type="entry name" value="Asp_carbamoyltransf_Asp/Orn-bd"/>
</dbReference>
<feature type="binding site" evidence="6">
    <location>
        <position position="114"/>
    </location>
    <ligand>
        <name>carbamoyl phosphate</name>
        <dbReference type="ChEBI" id="CHEBI:58228"/>
    </ligand>
</feature>
<feature type="binding site" evidence="6">
    <location>
        <begin position="141"/>
        <end position="144"/>
    </location>
    <ligand>
        <name>carbamoyl phosphate</name>
        <dbReference type="ChEBI" id="CHEBI:58228"/>
    </ligand>
</feature>
<dbReference type="GO" id="GO:0016597">
    <property type="term" value="F:amino acid binding"/>
    <property type="evidence" value="ECO:0007669"/>
    <property type="project" value="InterPro"/>
</dbReference>
<dbReference type="PRINTS" id="PR00100">
    <property type="entry name" value="AOTCASE"/>
</dbReference>
<comment type="similarity">
    <text evidence="2 6">Belongs to the aspartate/ornithine carbamoyltransferase superfamily. OTCase family.</text>
</comment>
<feature type="domain" description="Aspartate/ornithine carbamoyltransferase Asp/Orn-binding" evidence="7">
    <location>
        <begin position="161"/>
        <end position="307"/>
    </location>
</feature>
<comment type="caution">
    <text evidence="9">The sequence shown here is derived from an EMBL/GenBank/DDBJ whole genome shotgun (WGS) entry which is preliminary data.</text>
</comment>
<proteinExistence type="inferred from homology"/>
<evidence type="ECO:0000259" key="8">
    <source>
        <dbReference type="Pfam" id="PF02729"/>
    </source>
</evidence>
<evidence type="ECO:0000256" key="4">
    <source>
        <dbReference type="ARBA" id="ARBA00022679"/>
    </source>
</evidence>
<evidence type="ECO:0000256" key="6">
    <source>
        <dbReference type="HAMAP-Rule" id="MF_01109"/>
    </source>
</evidence>
<dbReference type="Pfam" id="PF00185">
    <property type="entry name" value="OTCace"/>
    <property type="match status" value="1"/>
</dbReference>
<feature type="binding site" evidence="6">
    <location>
        <begin position="63"/>
        <end position="66"/>
    </location>
    <ligand>
        <name>carbamoyl phosphate</name>
        <dbReference type="ChEBI" id="CHEBI:58228"/>
    </ligand>
</feature>
<dbReference type="NCBIfam" id="NF001986">
    <property type="entry name" value="PRK00779.1"/>
    <property type="match status" value="1"/>
</dbReference>
<dbReference type="GO" id="GO:0005737">
    <property type="term" value="C:cytoplasm"/>
    <property type="evidence" value="ECO:0007669"/>
    <property type="project" value="UniProtKB-SubCell"/>
</dbReference>
<evidence type="ECO:0000256" key="2">
    <source>
        <dbReference type="ARBA" id="ARBA00007805"/>
    </source>
</evidence>
<keyword evidence="6" id="KW-0963">Cytoplasm</keyword>
<feature type="binding site" evidence="6">
    <location>
        <position position="229"/>
    </location>
    <ligand>
        <name>L-ornithine</name>
        <dbReference type="ChEBI" id="CHEBI:46911"/>
    </ligand>
</feature>
<dbReference type="InterPro" id="IPR002292">
    <property type="entry name" value="Orn/put_carbamltrans"/>
</dbReference>
<feature type="domain" description="Aspartate/ornithine carbamoyltransferase carbamoyl-P binding" evidence="8">
    <location>
        <begin position="14"/>
        <end position="154"/>
    </location>
</feature>
<dbReference type="InterPro" id="IPR024904">
    <property type="entry name" value="OTCase_ArgI"/>
</dbReference>
<keyword evidence="10" id="KW-1185">Reference proteome</keyword>
<reference evidence="9" key="2">
    <citation type="submission" date="2023-01" db="EMBL/GenBank/DDBJ databases">
        <title>Gilvimarinus xylanilyticus HB14 isolated from Caulerpa lentillifera aquaculture base in Hainan, China.</title>
        <authorList>
            <person name="Zhang Y.-J."/>
        </authorList>
    </citation>
    <scope>NUCLEOTIDE SEQUENCE</scope>
    <source>
        <strain evidence="9">HB14</strain>
    </source>
</reference>
<dbReference type="FunFam" id="3.40.50.1370:FF:000008">
    <property type="entry name" value="Ornithine carbamoyltransferase"/>
    <property type="match status" value="1"/>
</dbReference>
<dbReference type="HAMAP" id="MF_01109">
    <property type="entry name" value="OTCase"/>
    <property type="match status" value="1"/>
</dbReference>
<dbReference type="Gene3D" id="3.40.50.1370">
    <property type="entry name" value="Aspartate/ornithine carbamoyltransferase"/>
    <property type="match status" value="2"/>
</dbReference>
<protein>
    <recommendedName>
        <fullName evidence="3 6">Ornithine carbamoyltransferase</fullName>
        <shortName evidence="6">OTCase</shortName>
        <ecNumber evidence="3 6">2.1.3.3</ecNumber>
    </recommendedName>
</protein>
<dbReference type="Pfam" id="PF02729">
    <property type="entry name" value="OTCace_N"/>
    <property type="match status" value="1"/>
</dbReference>
<feature type="binding site" evidence="6">
    <location>
        <position position="90"/>
    </location>
    <ligand>
        <name>carbamoyl phosphate</name>
        <dbReference type="ChEBI" id="CHEBI:58228"/>
    </ligand>
</feature>
<dbReference type="EC" id="2.1.3.3" evidence="3 6"/>
<dbReference type="GO" id="GO:0019240">
    <property type="term" value="P:citrulline biosynthetic process"/>
    <property type="evidence" value="ECO:0007669"/>
    <property type="project" value="TreeGrafter"/>
</dbReference>
<dbReference type="EMBL" id="JAMFTH010000001">
    <property type="protein sequence ID" value="MCP8898936.1"/>
    <property type="molecule type" value="Genomic_DNA"/>
</dbReference>
<dbReference type="InterPro" id="IPR006130">
    <property type="entry name" value="Asp/Orn_carbamoylTrfase"/>
</dbReference>
<gene>
    <name evidence="9" type="primary">argF</name>
    <name evidence="9" type="ORF">M6D89_06460</name>
</gene>
<feature type="binding site" evidence="6">
    <location>
        <position position="297"/>
    </location>
    <ligand>
        <name>carbamoyl phosphate</name>
        <dbReference type="ChEBI" id="CHEBI:58228"/>
    </ligand>
</feature>
<reference evidence="9" key="1">
    <citation type="submission" date="2022-05" db="EMBL/GenBank/DDBJ databases">
        <authorList>
            <person name="Sun H.-N."/>
        </authorList>
    </citation>
    <scope>NUCLEOTIDE SEQUENCE</scope>
    <source>
        <strain evidence="9">HB14</strain>
    </source>
</reference>
<dbReference type="Proteomes" id="UP001139319">
    <property type="component" value="Unassembled WGS sequence"/>
</dbReference>
<comment type="pathway">
    <text evidence="1">Amino-acid biosynthesis; L-arginine biosynthesis; L-arginine from L-ornithine and carbamoyl phosphate: step 1/3.</text>
</comment>
<feature type="binding site" evidence="6">
    <location>
        <begin position="233"/>
        <end position="234"/>
    </location>
    <ligand>
        <name>L-ornithine</name>
        <dbReference type="ChEBI" id="CHEBI:46911"/>
    </ligand>
</feature>
<dbReference type="PROSITE" id="PS00097">
    <property type="entry name" value="CARBAMOYLTRANSFERASE"/>
    <property type="match status" value="1"/>
</dbReference>
<dbReference type="PRINTS" id="PR00102">
    <property type="entry name" value="OTCASE"/>
</dbReference>